<proteinExistence type="predicted"/>
<dbReference type="HOGENOM" id="CLU_035806_0_0_10"/>
<evidence type="ECO:0008006" key="3">
    <source>
        <dbReference type="Google" id="ProtNLM"/>
    </source>
</evidence>
<accession>C9MNU2</accession>
<name>C9MNU2_9BACT</name>
<dbReference type="AlphaFoldDB" id="C9MNU2"/>
<dbReference type="eggNOG" id="ENOG5033RJM">
    <property type="taxonomic scope" value="Bacteria"/>
</dbReference>
<keyword evidence="2" id="KW-1185">Reference proteome</keyword>
<sequence>MRKLQLYGRKKRKMAIHRTPLLGKTKRVISKNQKRNKERMKTRQLFKTHLLSFAAICSMVLATASCANEDIAQNGTGGNKDKNFTTFVTGEPTKTRTSMDYNDGAFYWEEGDKIYVKDDDGHWQTSNAVDAAHAHSASFTFKVPGKFNNSGSYKVYYPGKNGSNNQVSIPASQTQTEPNTTKHFGESGDCGTADATGTIGGKVFSFQLNHQASILVFQPSTNNDVLKHCYLTKIEVSSNNDITDTYTLDPTNGELTGTGSGKTIELTTKGSGTYANGFPLNTTSPNIALNGAYMFIKPGPHILKVRYWVKDMVTGTEGTVTKILSSFNYQKNTYYDMTANLNIRDYDGGQYYMWDAKDQYWKGWEWTTNLSDRQPTVNDEKGENYPKTNGDSRWYSEVYPGYNVQNDASKNSLFTALPNVNVMVWYAMKGDPRWDAEELWTTMGHLYKGGMWFLKKEKIASKNSTTTAAMANADPNGIDWRKTGKVESNTTLNSGQPSAGEIGNYFYLPALGDYGDGKLTSLQSKGYFWSASGNPIDPKGAYALNFESGSVTVRYYYRSHGFRVQTFE</sequence>
<organism evidence="1 2">
    <name type="scientific">Prevotella veroralis F0319</name>
    <dbReference type="NCBI Taxonomy" id="649761"/>
    <lineage>
        <taxon>Bacteria</taxon>
        <taxon>Pseudomonadati</taxon>
        <taxon>Bacteroidota</taxon>
        <taxon>Bacteroidia</taxon>
        <taxon>Bacteroidales</taxon>
        <taxon>Prevotellaceae</taxon>
        <taxon>Prevotella</taxon>
    </lineage>
</organism>
<dbReference type="CDD" id="cd13120">
    <property type="entry name" value="BF2867_like_N"/>
    <property type="match status" value="1"/>
</dbReference>
<protein>
    <recommendedName>
        <fullName evidence="3">Fibrobacter succinogene major paralogous domain protein</fullName>
    </recommendedName>
</protein>
<comment type="caution">
    <text evidence="1">The sequence shown here is derived from an EMBL/GenBank/DDBJ whole genome shotgun (WGS) entry which is preliminary data.</text>
</comment>
<dbReference type="Proteomes" id="UP000003327">
    <property type="component" value="Unassembled WGS sequence"/>
</dbReference>
<reference evidence="1 2" key="1">
    <citation type="submission" date="2009-09" db="EMBL/GenBank/DDBJ databases">
        <authorList>
            <person name="Weinstock G."/>
            <person name="Sodergren E."/>
            <person name="Clifton S."/>
            <person name="Fulton L."/>
            <person name="Fulton B."/>
            <person name="Courtney L."/>
            <person name="Fronick C."/>
            <person name="Harrison M."/>
            <person name="Strong C."/>
            <person name="Farmer C."/>
            <person name="Delahaunty K."/>
            <person name="Markovic C."/>
            <person name="Hall O."/>
            <person name="Minx P."/>
            <person name="Tomlinson C."/>
            <person name="Mitreva M."/>
            <person name="Nelson J."/>
            <person name="Hou S."/>
            <person name="Wollam A."/>
            <person name="Pepin K.H."/>
            <person name="Johnson M."/>
            <person name="Bhonagiri V."/>
            <person name="Nash W.E."/>
            <person name="Warren W."/>
            <person name="Chinwalla A."/>
            <person name="Mardis E.R."/>
            <person name="Wilson R.K."/>
        </authorList>
    </citation>
    <scope>NUCLEOTIDE SEQUENCE [LARGE SCALE GENOMIC DNA]</scope>
    <source>
        <strain evidence="1 2">F0319</strain>
    </source>
</reference>
<evidence type="ECO:0000313" key="2">
    <source>
        <dbReference type="Proteomes" id="UP000003327"/>
    </source>
</evidence>
<evidence type="ECO:0000313" key="1">
    <source>
        <dbReference type="EMBL" id="EEX18745.1"/>
    </source>
</evidence>
<gene>
    <name evidence="1" type="ORF">HMPREF0973_01280</name>
</gene>
<dbReference type="EMBL" id="ACVA01000031">
    <property type="protein sequence ID" value="EEX18745.1"/>
    <property type="molecule type" value="Genomic_DNA"/>
</dbReference>